<protein>
    <submittedName>
        <fullName evidence="2">Uncharacterized protein</fullName>
    </submittedName>
</protein>
<comment type="caution">
    <text evidence="2">The sequence shown here is derived from an EMBL/GenBank/DDBJ whole genome shotgun (WGS) entry which is preliminary data.</text>
</comment>
<keyword evidence="3" id="KW-1185">Reference proteome</keyword>
<gene>
    <name evidence="2" type="ORF">NPIL_260831</name>
</gene>
<sequence>PFNISPMQIIDDSDAVRVWAAELIRGRISFGVNDGPVSPETATTDDYKAQVH</sequence>
<reference evidence="2" key="1">
    <citation type="submission" date="2020-08" db="EMBL/GenBank/DDBJ databases">
        <title>Multicomponent nature underlies the extraordinary mechanical properties of spider dragline silk.</title>
        <authorList>
            <person name="Kono N."/>
            <person name="Nakamura H."/>
            <person name="Mori M."/>
            <person name="Yoshida Y."/>
            <person name="Ohtoshi R."/>
            <person name="Malay A.D."/>
            <person name="Moran D.A.P."/>
            <person name="Tomita M."/>
            <person name="Numata K."/>
            <person name="Arakawa K."/>
        </authorList>
    </citation>
    <scope>NUCLEOTIDE SEQUENCE</scope>
</reference>
<accession>A0A8X6ITY1</accession>
<evidence type="ECO:0000256" key="1">
    <source>
        <dbReference type="SAM" id="MobiDB-lite"/>
    </source>
</evidence>
<name>A0A8X6ITY1_NEPPI</name>
<evidence type="ECO:0000313" key="3">
    <source>
        <dbReference type="Proteomes" id="UP000887013"/>
    </source>
</evidence>
<organism evidence="2 3">
    <name type="scientific">Nephila pilipes</name>
    <name type="common">Giant wood spider</name>
    <name type="synonym">Nephila maculata</name>
    <dbReference type="NCBI Taxonomy" id="299642"/>
    <lineage>
        <taxon>Eukaryota</taxon>
        <taxon>Metazoa</taxon>
        <taxon>Ecdysozoa</taxon>
        <taxon>Arthropoda</taxon>
        <taxon>Chelicerata</taxon>
        <taxon>Arachnida</taxon>
        <taxon>Araneae</taxon>
        <taxon>Araneomorphae</taxon>
        <taxon>Entelegynae</taxon>
        <taxon>Araneoidea</taxon>
        <taxon>Nephilidae</taxon>
        <taxon>Nephila</taxon>
    </lineage>
</organism>
<proteinExistence type="predicted"/>
<evidence type="ECO:0000313" key="2">
    <source>
        <dbReference type="EMBL" id="GFS57799.1"/>
    </source>
</evidence>
<dbReference type="Proteomes" id="UP000887013">
    <property type="component" value="Unassembled WGS sequence"/>
</dbReference>
<feature type="region of interest" description="Disordered" evidence="1">
    <location>
        <begin position="33"/>
        <end position="52"/>
    </location>
</feature>
<dbReference type="EMBL" id="BMAW01092950">
    <property type="protein sequence ID" value="GFS57799.1"/>
    <property type="molecule type" value="Genomic_DNA"/>
</dbReference>
<feature type="non-terminal residue" evidence="2">
    <location>
        <position position="1"/>
    </location>
</feature>
<dbReference type="AlphaFoldDB" id="A0A8X6ITY1"/>